<organism evidence="10 11">
    <name type="scientific">Charadrius vociferus</name>
    <name type="common">Killdeer</name>
    <name type="synonym">Aegialitis vocifera</name>
    <dbReference type="NCBI Taxonomy" id="50402"/>
    <lineage>
        <taxon>Eukaryota</taxon>
        <taxon>Metazoa</taxon>
        <taxon>Chordata</taxon>
        <taxon>Craniata</taxon>
        <taxon>Vertebrata</taxon>
        <taxon>Euteleostomi</taxon>
        <taxon>Archelosauria</taxon>
        <taxon>Archosauria</taxon>
        <taxon>Dinosauria</taxon>
        <taxon>Saurischia</taxon>
        <taxon>Theropoda</taxon>
        <taxon>Coelurosauria</taxon>
        <taxon>Aves</taxon>
        <taxon>Neognathae</taxon>
        <taxon>Neoaves</taxon>
        <taxon>Charadriiformes</taxon>
        <taxon>Charadriidae</taxon>
        <taxon>Charadrius</taxon>
    </lineage>
</organism>
<evidence type="ECO:0000259" key="9">
    <source>
        <dbReference type="PROSITE" id="PS50878"/>
    </source>
</evidence>
<evidence type="ECO:0000256" key="4">
    <source>
        <dbReference type="ARBA" id="ARBA00022695"/>
    </source>
</evidence>
<dbReference type="Pfam" id="PF00078">
    <property type="entry name" value="RVT_1"/>
    <property type="match status" value="1"/>
</dbReference>
<proteinExistence type="inferred from homology"/>
<keyword evidence="4" id="KW-0548">Nucleotidyltransferase</keyword>
<evidence type="ECO:0000256" key="2">
    <source>
        <dbReference type="ARBA" id="ARBA00012180"/>
    </source>
</evidence>
<dbReference type="InterPro" id="IPR010661">
    <property type="entry name" value="RVT_thumb"/>
</dbReference>
<dbReference type="InterPro" id="IPR043502">
    <property type="entry name" value="DNA/RNA_pol_sf"/>
</dbReference>
<keyword evidence="5" id="KW-0540">Nuclease</keyword>
<dbReference type="Proteomes" id="UP000053858">
    <property type="component" value="Unassembled WGS sequence"/>
</dbReference>
<evidence type="ECO:0000256" key="5">
    <source>
        <dbReference type="ARBA" id="ARBA00022722"/>
    </source>
</evidence>
<dbReference type="STRING" id="50402.A0A0A0A4B4"/>
<evidence type="ECO:0000313" key="11">
    <source>
        <dbReference type="Proteomes" id="UP000053858"/>
    </source>
</evidence>
<evidence type="ECO:0000256" key="8">
    <source>
        <dbReference type="ARBA" id="ARBA00022918"/>
    </source>
</evidence>
<keyword evidence="7" id="KW-0378">Hydrolase</keyword>
<dbReference type="Pfam" id="PF06817">
    <property type="entry name" value="RVT_thumb"/>
    <property type="match status" value="1"/>
</dbReference>
<dbReference type="PROSITE" id="PS50878">
    <property type="entry name" value="RT_POL"/>
    <property type="match status" value="1"/>
</dbReference>
<evidence type="ECO:0000256" key="7">
    <source>
        <dbReference type="ARBA" id="ARBA00022801"/>
    </source>
</evidence>
<dbReference type="PANTHER" id="PTHR41694:SF3">
    <property type="entry name" value="RNA-DIRECTED DNA POLYMERASE-RELATED"/>
    <property type="match status" value="1"/>
</dbReference>
<dbReference type="PANTHER" id="PTHR41694">
    <property type="entry name" value="ENDOGENOUS RETROVIRUS GROUP K MEMBER POL PROTEIN"/>
    <property type="match status" value="1"/>
</dbReference>
<reference evidence="11" key="1">
    <citation type="journal article" date="2014" name="Science">
        <title>Comparative genomics reveals insights into avian genome evolution and adaptation.</title>
        <authorList>
            <consortium name="Avian Genome Consortium"/>
            <person name="Zhang G."/>
            <person name="Li C."/>
            <person name="Li Q."/>
            <person name="Li B."/>
            <person name="Larkin D.M."/>
            <person name="Lee C."/>
            <person name="Storz J.F."/>
            <person name="Antunes A."/>
            <person name="Greenwold M.J."/>
            <person name="Meredith R.W."/>
            <person name="Odeen A."/>
            <person name="Cui J."/>
            <person name="Zhou Q."/>
            <person name="Xu L."/>
            <person name="Pan H."/>
            <person name="Wang Z."/>
            <person name="Jin L."/>
            <person name="Zhang P."/>
            <person name="Hu H."/>
            <person name="Yang W."/>
            <person name="Hu J."/>
            <person name="Xiao J."/>
            <person name="Yang Z."/>
            <person name="Liu Y."/>
            <person name="Xie Q."/>
            <person name="Yu H."/>
            <person name="Lian J."/>
            <person name="Wen P."/>
            <person name="Zhang F."/>
            <person name="Li H."/>
            <person name="Zeng Y."/>
            <person name="Xiong Z."/>
            <person name="Liu S."/>
            <person name="Zhou L."/>
            <person name="Huang Z."/>
            <person name="An N."/>
            <person name="Wang J."/>
            <person name="Zheng Q."/>
            <person name="Xiong Y."/>
            <person name="Wang G."/>
            <person name="Wang B."/>
            <person name="Wang J."/>
            <person name="Fan Y."/>
            <person name="da Fonseca R.R."/>
            <person name="Alfaro-Nunez A."/>
            <person name="Schubert M."/>
            <person name="Orlando L."/>
            <person name="Mourier T."/>
            <person name="Howard J.T."/>
            <person name="Ganapathy G."/>
            <person name="Pfenning A."/>
            <person name="Whitney O."/>
            <person name="Rivas M.V."/>
            <person name="Hara E."/>
            <person name="Smith J."/>
            <person name="Farre M."/>
            <person name="Narayan J."/>
            <person name="Slavov G."/>
            <person name="Romanov M.N."/>
            <person name="Borges R."/>
            <person name="Machado J.P."/>
            <person name="Khan I."/>
            <person name="Springer M.S."/>
            <person name="Gatesy J."/>
            <person name="Hoffmann F.G."/>
            <person name="Opazo J.C."/>
            <person name="Hastad O."/>
            <person name="Sawyer R.H."/>
            <person name="Kim H."/>
            <person name="Kim K.W."/>
            <person name="Kim H.J."/>
            <person name="Cho S."/>
            <person name="Li N."/>
            <person name="Huang Y."/>
            <person name="Bruford M.W."/>
            <person name="Zhan X."/>
            <person name="Dixon A."/>
            <person name="Bertelsen M.F."/>
            <person name="Derryberry E."/>
            <person name="Warren W."/>
            <person name="Wilson R.K."/>
            <person name="Li S."/>
            <person name="Ray D.A."/>
            <person name="Green R.E."/>
            <person name="O'Brien S.J."/>
            <person name="Griffin D."/>
            <person name="Johnson W.E."/>
            <person name="Haussler D."/>
            <person name="Ryder O.A."/>
            <person name="Willerslev E."/>
            <person name="Graves G.R."/>
            <person name="Alstrom P."/>
            <person name="Fjeldsa J."/>
            <person name="Mindell D.P."/>
            <person name="Edwards S.V."/>
            <person name="Braun E.L."/>
            <person name="Rahbek C."/>
            <person name="Burt D.W."/>
            <person name="Houde P."/>
            <person name="Zhang Y."/>
            <person name="Yang H."/>
            <person name="Wang J."/>
            <person name="Jarvis E.D."/>
            <person name="Gilbert M.T."/>
            <person name="Wang J."/>
        </authorList>
    </citation>
    <scope>NUCLEOTIDE SEQUENCE [LARGE SCALE GENOMIC DNA]</scope>
</reference>
<evidence type="ECO:0000313" key="10">
    <source>
        <dbReference type="EMBL" id="KGL88802.1"/>
    </source>
</evidence>
<feature type="non-terminal residue" evidence="10">
    <location>
        <position position="304"/>
    </location>
</feature>
<evidence type="ECO:0000256" key="3">
    <source>
        <dbReference type="ARBA" id="ARBA00022679"/>
    </source>
</evidence>
<dbReference type="AlphaFoldDB" id="A0A0A0A4B4"/>
<accession>A0A0A0A4B4</accession>
<sequence>LEWLTDKPVWVDQWPLTEEKLAHIHHLVEEQQLAGHTRPSNSPWNTPIFTIPKKLGKWRLLHDLRAVNAVMKDMGALQPGLPSPIMIPKEWNVLIIDLKDCFFTIPLHPHDCEKFAFSVPAINKSEPLKRCKRVVLPQGMKNSPTICQLYVSWALQPLWKRFSTFVIYHYMDDILIAGKELNPNIVVPILQQELAKAGLVIAPEKVQQQSPIKAFKAMANTRSFFNTQSDVQKLIGDIQWVRAICGITNGDLAPLMPLLKGSPDVGEPRQLSQMQKKALQNVIDKISMSKASQWNPELPVQAFI</sequence>
<evidence type="ECO:0000256" key="6">
    <source>
        <dbReference type="ARBA" id="ARBA00022759"/>
    </source>
</evidence>
<protein>
    <recommendedName>
        <fullName evidence="2">ribonuclease H</fullName>
        <ecNumber evidence="2">3.1.26.4</ecNumber>
    </recommendedName>
</protein>
<dbReference type="InterPro" id="IPR043128">
    <property type="entry name" value="Rev_trsase/Diguanyl_cyclase"/>
</dbReference>
<dbReference type="EC" id="3.1.26.4" evidence="2"/>
<comment type="similarity">
    <text evidence="1">Belongs to the beta type-B retroviral polymerase family. HERV class-II K(HML-2) pol subfamily.</text>
</comment>
<keyword evidence="3" id="KW-0808">Transferase</keyword>
<dbReference type="SUPFAM" id="SSF56672">
    <property type="entry name" value="DNA/RNA polymerases"/>
    <property type="match status" value="1"/>
</dbReference>
<dbReference type="Gene3D" id="3.10.10.10">
    <property type="entry name" value="HIV Type 1 Reverse Transcriptase, subunit A, domain 1"/>
    <property type="match status" value="1"/>
</dbReference>
<dbReference type="GO" id="GO:0004523">
    <property type="term" value="F:RNA-DNA hybrid ribonuclease activity"/>
    <property type="evidence" value="ECO:0007669"/>
    <property type="project" value="UniProtKB-EC"/>
</dbReference>
<dbReference type="Gene3D" id="3.30.70.270">
    <property type="match status" value="2"/>
</dbReference>
<gene>
    <name evidence="10" type="ORF">N301_14804</name>
</gene>
<keyword evidence="8" id="KW-0695">RNA-directed DNA polymerase</keyword>
<keyword evidence="11" id="KW-1185">Reference proteome</keyword>
<feature type="domain" description="Reverse transcriptase" evidence="9">
    <location>
        <begin position="32"/>
        <end position="220"/>
    </location>
</feature>
<feature type="non-terminal residue" evidence="10">
    <location>
        <position position="1"/>
    </location>
</feature>
<dbReference type="EMBL" id="KL870625">
    <property type="protein sequence ID" value="KGL88802.1"/>
    <property type="molecule type" value="Genomic_DNA"/>
</dbReference>
<dbReference type="GO" id="GO:0035613">
    <property type="term" value="F:RNA stem-loop binding"/>
    <property type="evidence" value="ECO:0007669"/>
    <property type="project" value="TreeGrafter"/>
</dbReference>
<dbReference type="InterPro" id="IPR000477">
    <property type="entry name" value="RT_dom"/>
</dbReference>
<evidence type="ECO:0000256" key="1">
    <source>
        <dbReference type="ARBA" id="ARBA00010879"/>
    </source>
</evidence>
<keyword evidence="6" id="KW-0255">Endonuclease</keyword>
<dbReference type="GO" id="GO:0003964">
    <property type="term" value="F:RNA-directed DNA polymerase activity"/>
    <property type="evidence" value="ECO:0007669"/>
    <property type="project" value="UniProtKB-KW"/>
</dbReference>
<name>A0A0A0A4B4_CHAVO</name>